<protein>
    <submittedName>
        <fullName evidence="1">Phage portal protein, HK97 family</fullName>
    </submittedName>
</protein>
<gene>
    <name evidence="1" type="ORF">SAMN06295970_11788</name>
</gene>
<dbReference type="NCBIfam" id="TIGR01537">
    <property type="entry name" value="portal_HK97"/>
    <property type="match status" value="1"/>
</dbReference>
<reference evidence="1 2" key="1">
    <citation type="submission" date="2017-05" db="EMBL/GenBank/DDBJ databases">
        <authorList>
            <person name="Varghese N."/>
            <person name="Submissions S."/>
        </authorList>
    </citation>
    <scope>NUCLEOTIDE SEQUENCE [LARGE SCALE GENOMIC DNA]</scope>
    <source>
        <strain evidence="1 2">DSM 26001</strain>
    </source>
</reference>
<name>A0ABY1QHT7_9BURK</name>
<dbReference type="Proteomes" id="UP001158049">
    <property type="component" value="Unassembled WGS sequence"/>
</dbReference>
<proteinExistence type="predicted"/>
<keyword evidence="2" id="KW-1185">Reference proteome</keyword>
<evidence type="ECO:0000313" key="1">
    <source>
        <dbReference type="EMBL" id="SMP71915.1"/>
    </source>
</evidence>
<sequence length="426" mass="46250">MQNKTLASILGLGLANIGRKSIGSKESGFFSQWGWNTGGTWSGKSITADSALQNDTVWACVKLISEAVSTLPLGFYKRTAKGGRESAGEHPLYELLHSQPNARMSAVNYWQAVSASLLLWGNAYTEIIRARNGRISSLEFINPAQVRLSRDGNGLLQYAYVSGTVTRDIPRDAMMHMKSFTLDGEVGLSAIQYGRNAIGSALAADQASDETFRGASRANALVQVDAILNKEQRAQIGGHIEDVSQNGGVYVLEKGMGYQSLKFNPVDAELLASRAFSVETICRWFRVPPVMIGHGDKQSSWPTSTDAQGALFVRYVLRACILGIEQEIRRALLTPTERLTYFAEFSVEGLLRGDTAARSAFYATALQNGYMTSNEVRALENLPPVTGGDELRVQSNLVPLAKLGEVTGASAARSALLGWLNEKDET</sequence>
<dbReference type="Pfam" id="PF04860">
    <property type="entry name" value="Phage_portal"/>
    <property type="match status" value="1"/>
</dbReference>
<accession>A0ABY1QHT7</accession>
<dbReference type="RefSeq" id="WP_283443986.1">
    <property type="nucleotide sequence ID" value="NZ_FXUL01000017.1"/>
</dbReference>
<dbReference type="EMBL" id="FXUL01000017">
    <property type="protein sequence ID" value="SMP71915.1"/>
    <property type="molecule type" value="Genomic_DNA"/>
</dbReference>
<organism evidence="1 2">
    <name type="scientific">Noviherbaspirillum suwonense</name>
    <dbReference type="NCBI Taxonomy" id="1224511"/>
    <lineage>
        <taxon>Bacteria</taxon>
        <taxon>Pseudomonadati</taxon>
        <taxon>Pseudomonadota</taxon>
        <taxon>Betaproteobacteria</taxon>
        <taxon>Burkholderiales</taxon>
        <taxon>Oxalobacteraceae</taxon>
        <taxon>Noviherbaspirillum</taxon>
    </lineage>
</organism>
<dbReference type="InterPro" id="IPR006944">
    <property type="entry name" value="Phage/GTA_portal"/>
</dbReference>
<comment type="caution">
    <text evidence="1">The sequence shown here is derived from an EMBL/GenBank/DDBJ whole genome shotgun (WGS) entry which is preliminary data.</text>
</comment>
<dbReference type="InterPro" id="IPR006427">
    <property type="entry name" value="Portal_HK97"/>
</dbReference>
<evidence type="ECO:0000313" key="2">
    <source>
        <dbReference type="Proteomes" id="UP001158049"/>
    </source>
</evidence>